<protein>
    <submittedName>
        <fullName evidence="2">Uncharacterized protein</fullName>
    </submittedName>
</protein>
<dbReference type="EMBL" id="FMXM01000027">
    <property type="protein sequence ID" value="SDA97645.1"/>
    <property type="molecule type" value="Genomic_DNA"/>
</dbReference>
<name>A0A1G5ZSL9_9HYPH</name>
<evidence type="ECO:0000313" key="2">
    <source>
        <dbReference type="EMBL" id="SDA97645.1"/>
    </source>
</evidence>
<feature type="chain" id="PRO_5011712172" evidence="1">
    <location>
        <begin position="27"/>
        <end position="189"/>
    </location>
</feature>
<keyword evidence="1" id="KW-0732">Signal</keyword>
<sequence>MSLLLRLHSAAIVLGFCTAFTTSALADFEAAESAAQKQDYVTARKELEALSGGTDARVFRLLAEFNRDGRGAPPDLVESYKDFSLESMFTSDPDERGTAFGLRRQVARKLTKDGILEGENRVEGSVISRLGKVAVDHQVELIASDLAACKTDCEPIALTVFGLGPAAAKVELWRKMGDDGLRRAAYRGG</sequence>
<evidence type="ECO:0000256" key="1">
    <source>
        <dbReference type="SAM" id="SignalP"/>
    </source>
</evidence>
<reference evidence="2 3" key="1">
    <citation type="submission" date="2016-10" db="EMBL/GenBank/DDBJ databases">
        <authorList>
            <person name="de Groot N.N."/>
        </authorList>
    </citation>
    <scope>NUCLEOTIDE SEQUENCE [LARGE SCALE GENOMIC DNA]</scope>
    <source>
        <strain evidence="2 3">CGMCC 1.12097</strain>
    </source>
</reference>
<dbReference type="Proteomes" id="UP000198588">
    <property type="component" value="Unassembled WGS sequence"/>
</dbReference>
<evidence type="ECO:0000313" key="3">
    <source>
        <dbReference type="Proteomes" id="UP000198588"/>
    </source>
</evidence>
<feature type="signal peptide" evidence="1">
    <location>
        <begin position="1"/>
        <end position="26"/>
    </location>
</feature>
<dbReference type="RefSeq" id="WP_091585600.1">
    <property type="nucleotide sequence ID" value="NZ_FMXM01000027.1"/>
</dbReference>
<proteinExistence type="predicted"/>
<gene>
    <name evidence="2" type="ORF">SAMN02927914_05933</name>
</gene>
<accession>A0A1G5ZSL9</accession>
<dbReference type="AlphaFoldDB" id="A0A1G5ZSL9"/>
<organism evidence="2 3">
    <name type="scientific">Mesorhizobium qingshengii</name>
    <dbReference type="NCBI Taxonomy" id="1165689"/>
    <lineage>
        <taxon>Bacteria</taxon>
        <taxon>Pseudomonadati</taxon>
        <taxon>Pseudomonadota</taxon>
        <taxon>Alphaproteobacteria</taxon>
        <taxon>Hyphomicrobiales</taxon>
        <taxon>Phyllobacteriaceae</taxon>
        <taxon>Mesorhizobium</taxon>
    </lineage>
</organism>